<dbReference type="Proteomes" id="UP000734854">
    <property type="component" value="Unassembled WGS sequence"/>
</dbReference>
<dbReference type="InterPro" id="IPR001480">
    <property type="entry name" value="Bulb-type_lectin_dom"/>
</dbReference>
<dbReference type="Gene3D" id="3.30.200.20">
    <property type="entry name" value="Phosphorylase Kinase, domain 1"/>
    <property type="match status" value="2"/>
</dbReference>
<evidence type="ECO:0000256" key="8">
    <source>
        <dbReference type="ARBA" id="ARBA00022729"/>
    </source>
</evidence>
<evidence type="ECO:0000256" key="7">
    <source>
        <dbReference type="ARBA" id="ARBA00022692"/>
    </source>
</evidence>
<evidence type="ECO:0000256" key="21">
    <source>
        <dbReference type="SAM" id="Phobius"/>
    </source>
</evidence>
<dbReference type="InterPro" id="IPR003609">
    <property type="entry name" value="Pan_app"/>
</dbReference>
<evidence type="ECO:0000256" key="14">
    <source>
        <dbReference type="ARBA" id="ARBA00023136"/>
    </source>
</evidence>
<dbReference type="PANTHER" id="PTHR47976">
    <property type="entry name" value="G-TYPE LECTIN S-RECEPTOR-LIKE SERINE/THREONINE-PROTEIN KINASE SD2-5"/>
    <property type="match status" value="1"/>
</dbReference>
<dbReference type="CDD" id="cd00028">
    <property type="entry name" value="B_lectin"/>
    <property type="match status" value="2"/>
</dbReference>
<dbReference type="GO" id="GO:0005524">
    <property type="term" value="F:ATP binding"/>
    <property type="evidence" value="ECO:0007669"/>
    <property type="project" value="UniProtKB-UniRule"/>
</dbReference>
<evidence type="ECO:0000256" key="19">
    <source>
        <dbReference type="ARBA" id="ARBA00048679"/>
    </source>
</evidence>
<evidence type="ECO:0000256" key="5">
    <source>
        <dbReference type="ARBA" id="ARBA00022553"/>
    </source>
</evidence>
<evidence type="ECO:0000256" key="3">
    <source>
        <dbReference type="ARBA" id="ARBA00022527"/>
    </source>
</evidence>
<evidence type="ECO:0000256" key="22">
    <source>
        <dbReference type="SAM" id="SignalP"/>
    </source>
</evidence>
<dbReference type="SUPFAM" id="SSF56112">
    <property type="entry name" value="Protein kinase-like (PK-like)"/>
    <property type="match status" value="2"/>
</dbReference>
<keyword evidence="6" id="KW-0808">Transferase</keyword>
<dbReference type="GO" id="GO:0016020">
    <property type="term" value="C:membrane"/>
    <property type="evidence" value="ECO:0007669"/>
    <property type="project" value="UniProtKB-SubCell"/>
</dbReference>
<feature type="chain" id="PRO_5035168580" description="non-specific serine/threonine protein kinase" evidence="22">
    <location>
        <begin position="40"/>
        <end position="1731"/>
    </location>
</feature>
<dbReference type="Pfam" id="PF01453">
    <property type="entry name" value="B_lectin"/>
    <property type="match status" value="2"/>
</dbReference>
<feature type="domain" description="Bulb-type lectin" evidence="24">
    <location>
        <begin position="940"/>
        <end position="1063"/>
    </location>
</feature>
<dbReference type="SMART" id="SM00108">
    <property type="entry name" value="B_lectin"/>
    <property type="match status" value="2"/>
</dbReference>
<evidence type="ECO:0000256" key="20">
    <source>
        <dbReference type="PROSITE-ProRule" id="PRU10141"/>
    </source>
</evidence>
<proteinExistence type="predicted"/>
<comment type="subcellular location">
    <subcellularLocation>
        <location evidence="1">Membrane</location>
        <topology evidence="1">Single-pass type I membrane protein</topology>
    </subcellularLocation>
</comment>
<dbReference type="Gene3D" id="1.10.510.10">
    <property type="entry name" value="Transferase(Phosphotransferase) domain 1"/>
    <property type="match status" value="2"/>
</dbReference>
<dbReference type="InterPro" id="IPR017441">
    <property type="entry name" value="Protein_kinase_ATP_BS"/>
</dbReference>
<dbReference type="PROSITE" id="PS00107">
    <property type="entry name" value="PROTEIN_KINASE_ATP"/>
    <property type="match status" value="2"/>
</dbReference>
<dbReference type="PROSITE" id="PS00108">
    <property type="entry name" value="PROTEIN_KINASE_ST"/>
    <property type="match status" value="2"/>
</dbReference>
<dbReference type="EMBL" id="JACMSC010000014">
    <property type="protein sequence ID" value="KAG6490682.1"/>
    <property type="molecule type" value="Genomic_DNA"/>
</dbReference>
<dbReference type="GO" id="GO:0004674">
    <property type="term" value="F:protein serine/threonine kinase activity"/>
    <property type="evidence" value="ECO:0007669"/>
    <property type="project" value="UniProtKB-KW"/>
</dbReference>
<dbReference type="InterPro" id="IPR011009">
    <property type="entry name" value="Kinase-like_dom_sf"/>
</dbReference>
<dbReference type="FunFam" id="1.10.510.10:FF:000248">
    <property type="entry name" value="S-receptor-like kinase 5"/>
    <property type="match status" value="2"/>
</dbReference>
<dbReference type="EC" id="2.7.11.1" evidence="2"/>
<dbReference type="SMART" id="SM00473">
    <property type="entry name" value="PAN_AP"/>
    <property type="match status" value="2"/>
</dbReference>
<keyword evidence="11" id="KW-0418">Kinase</keyword>
<feature type="transmembrane region" description="Helical" evidence="21">
    <location>
        <begin position="493"/>
        <end position="512"/>
    </location>
</feature>
<keyword evidence="7 21" id="KW-0812">Transmembrane</keyword>
<dbReference type="PROSITE" id="PS50927">
    <property type="entry name" value="BULB_LECTIN"/>
    <property type="match status" value="2"/>
</dbReference>
<evidence type="ECO:0000313" key="26">
    <source>
        <dbReference type="EMBL" id="KAG6490682.1"/>
    </source>
</evidence>
<dbReference type="PROSITE" id="PS50948">
    <property type="entry name" value="PAN"/>
    <property type="match status" value="1"/>
</dbReference>
<keyword evidence="10 20" id="KW-0547">Nucleotide-binding</keyword>
<dbReference type="FunFam" id="3.30.200.20:FF:000178">
    <property type="entry name" value="serine/threonine-protein kinase PBS1-like"/>
    <property type="match status" value="2"/>
</dbReference>
<evidence type="ECO:0000256" key="10">
    <source>
        <dbReference type="ARBA" id="ARBA00022741"/>
    </source>
</evidence>
<feature type="domain" description="Apple" evidence="25">
    <location>
        <begin position="1247"/>
        <end position="1331"/>
    </location>
</feature>
<organism evidence="26 27">
    <name type="scientific">Zingiber officinale</name>
    <name type="common">Ginger</name>
    <name type="synonym">Amomum zingiber</name>
    <dbReference type="NCBI Taxonomy" id="94328"/>
    <lineage>
        <taxon>Eukaryota</taxon>
        <taxon>Viridiplantae</taxon>
        <taxon>Streptophyta</taxon>
        <taxon>Embryophyta</taxon>
        <taxon>Tracheophyta</taxon>
        <taxon>Spermatophyta</taxon>
        <taxon>Magnoliopsida</taxon>
        <taxon>Liliopsida</taxon>
        <taxon>Zingiberales</taxon>
        <taxon>Zingiberaceae</taxon>
        <taxon>Zingiber</taxon>
    </lineage>
</organism>
<dbReference type="Pfam" id="PF00069">
    <property type="entry name" value="Pkinase"/>
    <property type="match status" value="2"/>
</dbReference>
<name>A0A8J5KST7_ZINOF</name>
<dbReference type="InterPro" id="IPR008271">
    <property type="entry name" value="Ser/Thr_kinase_AS"/>
</dbReference>
<accession>A0A8J5KST7</accession>
<evidence type="ECO:0000256" key="6">
    <source>
        <dbReference type="ARBA" id="ARBA00022679"/>
    </source>
</evidence>
<evidence type="ECO:0000256" key="12">
    <source>
        <dbReference type="ARBA" id="ARBA00022840"/>
    </source>
</evidence>
<feature type="domain" description="Protein kinase" evidence="23">
    <location>
        <begin position="551"/>
        <end position="824"/>
    </location>
</feature>
<evidence type="ECO:0000256" key="18">
    <source>
        <dbReference type="ARBA" id="ARBA00047899"/>
    </source>
</evidence>
<dbReference type="PROSITE" id="PS50011">
    <property type="entry name" value="PROTEIN_KINASE_DOM"/>
    <property type="match status" value="2"/>
</dbReference>
<dbReference type="Pfam" id="PF08276">
    <property type="entry name" value="PAN_2"/>
    <property type="match status" value="2"/>
</dbReference>
<dbReference type="SMART" id="SM00220">
    <property type="entry name" value="S_TKc"/>
    <property type="match status" value="2"/>
</dbReference>
<dbReference type="PANTHER" id="PTHR47976:SF110">
    <property type="entry name" value="RECEPTOR-LIKE SERINE_THREONINE-PROTEIN KINASE"/>
    <property type="match status" value="1"/>
</dbReference>
<keyword evidence="17" id="KW-0325">Glycoprotein</keyword>
<evidence type="ECO:0000256" key="13">
    <source>
        <dbReference type="ARBA" id="ARBA00022989"/>
    </source>
</evidence>
<comment type="catalytic activity">
    <reaction evidence="18">
        <text>L-threonyl-[protein] + ATP = O-phospho-L-threonyl-[protein] + ADP + H(+)</text>
        <dbReference type="Rhea" id="RHEA:46608"/>
        <dbReference type="Rhea" id="RHEA-COMP:11060"/>
        <dbReference type="Rhea" id="RHEA-COMP:11605"/>
        <dbReference type="ChEBI" id="CHEBI:15378"/>
        <dbReference type="ChEBI" id="CHEBI:30013"/>
        <dbReference type="ChEBI" id="CHEBI:30616"/>
        <dbReference type="ChEBI" id="CHEBI:61977"/>
        <dbReference type="ChEBI" id="CHEBI:456216"/>
        <dbReference type="EC" id="2.7.11.1"/>
    </reaction>
</comment>
<evidence type="ECO:0000313" key="27">
    <source>
        <dbReference type="Proteomes" id="UP000734854"/>
    </source>
</evidence>
<evidence type="ECO:0000256" key="9">
    <source>
        <dbReference type="ARBA" id="ARBA00022734"/>
    </source>
</evidence>
<sequence>MLDVLPHADAKRTAMVAPAHHRRRLVLFLLFTVSPLLLAQEQLDYPSANLSTRWVNNPSQIQHNGTFDDGSQVRSILLRRNPRFYGPTYACGFYCNAACDAFLFAIFAVYANSGGIITNPTTAPPQVVWSANRAAPVGADATLHLTDLGDLVLAHANGTVVWSTGTASKSVAGMNISQSGNLVLFDQSGAPVWQSFEHPTDTLVLGQTLQEAQNLDANVSITNWSKGPVYLTVLSDGLYAFTASSPPQNYYQYTLNGNKSAKTPSYVKYTNGSLDLFTLFATPGTPDITISLPPASSSVQFMRFESDGHLRIFEWNQGWQVTADVLVLDVCAYPMVCGQYGICFNGQCSCPAGGSASSSYFKPVDGRRISLGCSLVTPLSCQSLQDHHLLTVDDVSYFTFRYSGTAAFENIDEASCKQACLKNCSCKAALFQFGGNVSNGYCFLPTQLFSLQNNQPSLTHFNSSAYIKVEAASNASNNSIVPSPPSENKGSSGVGLIIGSIVGIVAFVLGGLRLMYVRRRRRTTEVEEDDFPIVPGMPTRFSFQHLKEATNNFSKKLGQGGFGSVFEGSIGDQKVAVKRLDGVGQGKREFLAEVETIGSIHHINLVKLIGFCADKSNRLLVYEYMSNGSLDKWIFSKDQNHTLDWQTICKIITDIAKGLSYIHEECRQRIAHLDIKPQNILLDDKFNAKVSDFGLAKLIDRDQEQVMTRMRGTRGYLAPEWLTSVITEKVDVYSFGVVVVEIVCGRKNLDYSQPEESIHLISLLQETIKMNKLEEIFSHDNDMKLYLEEAIKMIKLAVWCLQIDCSKRPSMSTVVKVLQGAATIETDLDYDIVTTAHLMRKQRDNYLLDASSTPSASLLSVQSVPPCWHQTANGQPILSLAMTPVNHRRRLILFLVFTVSPLLLAQEQLDYPSANLSARWVNNPSQIQHNVSFEDGSQVRSILLRRSPLFYGPTYACGFYCNAACDAFLFAIIAVYANSGGLITNPTTAPPQVVWSANRAAPVGADATLHLTDLGDLVLAHANGTVVWSTGTASKSVAGMNISQSGNLVLFDQSGAPVWQTFEHPTDTLVLGQTLQEGQNLDANVSITNWSKGPVYLTVLSDGLYAFMASTPPQNYYQYTLNGNKSAKTPSYVKYTNGSLDLFTLFATPGTPDIRISLPPASSSVQFMRFESDGHLRVFEWNQGWQVTADVLGLDVCAYPMVCGQYGICFNGQCSCPAGESASSSYFKPVDGRRISLGCSLVTPLSCQSLRDRHLLTVDDVSYFTFRYSGAATFENIDEASCKQACLKNCSCKAALFQYAENVSDGNCFLPTQLFSLQNNQPSLTHFNSSAYIKVETASTASNNSIVPSPPSENKGSTRVPFIIGIIVAAIVGFVLAIGGLLSVYVRRRKTTEVEEDDFPIVPGMPTRFSFQHLKEATNDFSKKLGQGGFGSVFEGSIGDQKVAVKRLDGVGQGKREFLAEVETIGSIHHINLVKLIGFCADKSNRLLVYEYMSNGSLDNWIFSKDQNHTLDWQTICKIITDIAKGLSYIHEECRQRIAHLDIKPQNILLDDKFNAKVSDFGLAKLIDRDQEQVMTRMRGTRGYLAPEWLTSVITEKVDVYSFGVVVVEIVCGRKNLDYSQPEESIHLISLLQETIKMNKLEEIVSHDNDMKLHLEEAIKMIKLAVWCLQIDCSKRPSMSTVVKVLQGAATIETDLDYDIVTTAHLMRKQRDNYLLDASSTPSASLLSGPR</sequence>
<dbReference type="SUPFAM" id="SSF51110">
    <property type="entry name" value="alpha-D-mannose-specific plant lectins"/>
    <property type="match status" value="2"/>
</dbReference>
<comment type="caution">
    <text evidence="26">The sequence shown here is derived from an EMBL/GenBank/DDBJ whole genome shotgun (WGS) entry which is preliminary data.</text>
</comment>
<keyword evidence="27" id="KW-1185">Reference proteome</keyword>
<gene>
    <name evidence="26" type="ORF">ZIOFF_051992</name>
</gene>
<keyword evidence="12 20" id="KW-0067">ATP-binding</keyword>
<evidence type="ECO:0000256" key="16">
    <source>
        <dbReference type="ARBA" id="ARBA00023170"/>
    </source>
</evidence>
<keyword evidence="5" id="KW-0597">Phosphoprotein</keyword>
<keyword evidence="3" id="KW-0723">Serine/threonine-protein kinase</keyword>
<keyword evidence="9" id="KW-0430">Lectin</keyword>
<evidence type="ECO:0000256" key="1">
    <source>
        <dbReference type="ARBA" id="ARBA00004479"/>
    </source>
</evidence>
<feature type="transmembrane region" description="Helical" evidence="21">
    <location>
        <begin position="1362"/>
        <end position="1386"/>
    </location>
</feature>
<evidence type="ECO:0000256" key="2">
    <source>
        <dbReference type="ARBA" id="ARBA00012513"/>
    </source>
</evidence>
<dbReference type="GO" id="GO:0051707">
    <property type="term" value="P:response to other organism"/>
    <property type="evidence" value="ECO:0007669"/>
    <property type="project" value="UniProtKB-ARBA"/>
</dbReference>
<dbReference type="CDD" id="cd01098">
    <property type="entry name" value="PAN_AP_plant"/>
    <property type="match status" value="2"/>
</dbReference>
<comment type="catalytic activity">
    <reaction evidence="19">
        <text>L-seryl-[protein] + ATP = O-phospho-L-seryl-[protein] + ADP + H(+)</text>
        <dbReference type="Rhea" id="RHEA:17989"/>
        <dbReference type="Rhea" id="RHEA-COMP:9863"/>
        <dbReference type="Rhea" id="RHEA-COMP:11604"/>
        <dbReference type="ChEBI" id="CHEBI:15378"/>
        <dbReference type="ChEBI" id="CHEBI:29999"/>
        <dbReference type="ChEBI" id="CHEBI:30616"/>
        <dbReference type="ChEBI" id="CHEBI:83421"/>
        <dbReference type="ChEBI" id="CHEBI:456216"/>
        <dbReference type="EC" id="2.7.11.1"/>
    </reaction>
</comment>
<evidence type="ECO:0000259" key="24">
    <source>
        <dbReference type="PROSITE" id="PS50927"/>
    </source>
</evidence>
<keyword evidence="4" id="KW-0245">EGF-like domain</keyword>
<feature type="binding site" evidence="20">
    <location>
        <position position="578"/>
    </location>
    <ligand>
        <name>ATP</name>
        <dbReference type="ChEBI" id="CHEBI:30616"/>
    </ligand>
</feature>
<feature type="domain" description="Bulb-type lectin" evidence="24">
    <location>
        <begin position="69"/>
        <end position="197"/>
    </location>
</feature>
<dbReference type="InterPro" id="IPR051343">
    <property type="entry name" value="G-type_lectin_kinases/EP1-like"/>
</dbReference>
<dbReference type="FunFam" id="2.90.10.30:FF:000003">
    <property type="entry name" value="Os04g0303100 protein"/>
    <property type="match status" value="2"/>
</dbReference>
<evidence type="ECO:0000256" key="17">
    <source>
        <dbReference type="ARBA" id="ARBA00023180"/>
    </source>
</evidence>
<feature type="domain" description="Protein kinase" evidence="23">
    <location>
        <begin position="1419"/>
        <end position="1692"/>
    </location>
</feature>
<evidence type="ECO:0000259" key="25">
    <source>
        <dbReference type="PROSITE" id="PS50948"/>
    </source>
</evidence>
<reference evidence="26 27" key="1">
    <citation type="submission" date="2020-08" db="EMBL/GenBank/DDBJ databases">
        <title>Plant Genome Project.</title>
        <authorList>
            <person name="Zhang R.-G."/>
        </authorList>
    </citation>
    <scope>NUCLEOTIDE SEQUENCE [LARGE SCALE GENOMIC DNA]</scope>
    <source>
        <tissue evidence="26">Rhizome</tissue>
    </source>
</reference>
<feature type="signal peptide" evidence="22">
    <location>
        <begin position="1"/>
        <end position="39"/>
    </location>
</feature>
<dbReference type="Gene3D" id="2.90.10.30">
    <property type="match status" value="2"/>
</dbReference>
<keyword evidence="8 22" id="KW-0732">Signal</keyword>
<keyword evidence="16" id="KW-0675">Receptor</keyword>
<evidence type="ECO:0000256" key="15">
    <source>
        <dbReference type="ARBA" id="ARBA00023157"/>
    </source>
</evidence>
<evidence type="ECO:0000256" key="4">
    <source>
        <dbReference type="ARBA" id="ARBA00022536"/>
    </source>
</evidence>
<dbReference type="InterPro" id="IPR000719">
    <property type="entry name" value="Prot_kinase_dom"/>
</dbReference>
<dbReference type="InterPro" id="IPR036426">
    <property type="entry name" value="Bulb-type_lectin_dom_sf"/>
</dbReference>
<feature type="binding site" evidence="20">
    <location>
        <position position="1446"/>
    </location>
    <ligand>
        <name>ATP</name>
        <dbReference type="ChEBI" id="CHEBI:30616"/>
    </ligand>
</feature>
<dbReference type="GO" id="GO:0030246">
    <property type="term" value="F:carbohydrate binding"/>
    <property type="evidence" value="ECO:0007669"/>
    <property type="project" value="UniProtKB-KW"/>
</dbReference>
<evidence type="ECO:0000256" key="11">
    <source>
        <dbReference type="ARBA" id="ARBA00022777"/>
    </source>
</evidence>
<keyword evidence="15" id="KW-1015">Disulfide bond</keyword>
<keyword evidence="13 21" id="KW-1133">Transmembrane helix</keyword>
<keyword evidence="14 21" id="KW-0472">Membrane</keyword>
<evidence type="ECO:0000259" key="23">
    <source>
        <dbReference type="PROSITE" id="PS50011"/>
    </source>
</evidence>
<protein>
    <recommendedName>
        <fullName evidence="2">non-specific serine/threonine protein kinase</fullName>
        <ecNumber evidence="2">2.7.11.1</ecNumber>
    </recommendedName>
</protein>